<evidence type="ECO:0000256" key="1">
    <source>
        <dbReference type="SAM" id="MobiDB-lite"/>
    </source>
</evidence>
<feature type="compositionally biased region" description="Basic and acidic residues" evidence="1">
    <location>
        <begin position="1"/>
        <end position="16"/>
    </location>
</feature>
<dbReference type="EMBL" id="FM954973">
    <property type="protein sequence ID" value="CAV26295.1"/>
    <property type="molecule type" value="Genomic_DNA"/>
</dbReference>
<proteinExistence type="predicted"/>
<gene>
    <name evidence="2" type="ordered locus">VS_II0655</name>
</gene>
<organism evidence="2 3">
    <name type="scientific">Vibrio atlanticus (strain LGP32)</name>
    <name type="common">Vibrio splendidus (strain Mel32)</name>
    <dbReference type="NCBI Taxonomy" id="575788"/>
    <lineage>
        <taxon>Bacteria</taxon>
        <taxon>Pseudomonadati</taxon>
        <taxon>Pseudomonadota</taxon>
        <taxon>Gammaproteobacteria</taxon>
        <taxon>Vibrionales</taxon>
        <taxon>Vibrionaceae</taxon>
        <taxon>Vibrio</taxon>
    </lineage>
</organism>
<dbReference type="Proteomes" id="UP000009100">
    <property type="component" value="Chromosome 2"/>
</dbReference>
<evidence type="ECO:0000313" key="3">
    <source>
        <dbReference type="Proteomes" id="UP000009100"/>
    </source>
</evidence>
<accession>B7VRQ7</accession>
<reference evidence="2 3" key="1">
    <citation type="submission" date="2009-02" db="EMBL/GenBank/DDBJ databases">
        <title>Vibrio splendidus str. LGP32 complete genome.</title>
        <authorList>
            <person name="Mazel D."/>
            <person name="Le Roux F."/>
        </authorList>
    </citation>
    <scope>NUCLEOTIDE SEQUENCE [LARGE SCALE GENOMIC DNA]</scope>
    <source>
        <strain evidence="2 3">LGP32</strain>
    </source>
</reference>
<evidence type="ECO:0000313" key="2">
    <source>
        <dbReference type="EMBL" id="CAV26295.1"/>
    </source>
</evidence>
<dbReference type="AlphaFoldDB" id="B7VRQ7"/>
<dbReference type="KEGG" id="vsp:VS_II0655"/>
<dbReference type="HOGENOM" id="CLU_2703882_0_0_6"/>
<protein>
    <submittedName>
        <fullName evidence="2">Uncharacterized protein</fullName>
    </submittedName>
</protein>
<sequence length="73" mass="8029">MWQLEHDIESSPDKRVSKNSRLPSSAFAVFILIGGRAAYRVAEKRAHTPTKLFSAMLIDIPSGLLSSTSIINT</sequence>
<feature type="region of interest" description="Disordered" evidence="1">
    <location>
        <begin position="1"/>
        <end position="20"/>
    </location>
</feature>
<name>B7VRQ7_VIBA3</name>